<dbReference type="EMBL" id="LHPF02000028">
    <property type="protein sequence ID" value="PSC69205.1"/>
    <property type="molecule type" value="Genomic_DNA"/>
</dbReference>
<evidence type="ECO:0000313" key="3">
    <source>
        <dbReference type="EMBL" id="PSC69205.1"/>
    </source>
</evidence>
<keyword evidence="4" id="KW-1185">Reference proteome</keyword>
<dbReference type="OrthoDB" id="515579at2759"/>
<feature type="coiled-coil region" evidence="1">
    <location>
        <begin position="457"/>
        <end position="610"/>
    </location>
</feature>
<feature type="compositionally biased region" description="Low complexity" evidence="2">
    <location>
        <begin position="104"/>
        <end position="118"/>
    </location>
</feature>
<feature type="compositionally biased region" description="Low complexity" evidence="2">
    <location>
        <begin position="140"/>
        <end position="158"/>
    </location>
</feature>
<evidence type="ECO:0000256" key="1">
    <source>
        <dbReference type="SAM" id="Coils"/>
    </source>
</evidence>
<comment type="caution">
    <text evidence="3">The sequence shown here is derived from an EMBL/GenBank/DDBJ whole genome shotgun (WGS) entry which is preliminary data.</text>
</comment>
<feature type="coiled-coil region" evidence="1">
    <location>
        <begin position="291"/>
        <end position="346"/>
    </location>
</feature>
<evidence type="ECO:0000313" key="4">
    <source>
        <dbReference type="Proteomes" id="UP000239649"/>
    </source>
</evidence>
<feature type="compositionally biased region" description="Gly residues" evidence="2">
    <location>
        <begin position="86"/>
        <end position="97"/>
    </location>
</feature>
<feature type="region of interest" description="Disordered" evidence="2">
    <location>
        <begin position="1"/>
        <end position="158"/>
    </location>
</feature>
<dbReference type="Proteomes" id="UP000239649">
    <property type="component" value="Unassembled WGS sequence"/>
</dbReference>
<proteinExistence type="predicted"/>
<evidence type="ECO:0000256" key="2">
    <source>
        <dbReference type="SAM" id="MobiDB-lite"/>
    </source>
</evidence>
<reference evidence="3 4" key="1">
    <citation type="journal article" date="2018" name="Plant J.">
        <title>Genome sequences of Chlorella sorokiniana UTEX 1602 and Micractinium conductrix SAG 241.80: implications to maltose excretion by a green alga.</title>
        <authorList>
            <person name="Arriola M.B."/>
            <person name="Velmurugan N."/>
            <person name="Zhang Y."/>
            <person name="Plunkett M.H."/>
            <person name="Hondzo H."/>
            <person name="Barney B.M."/>
        </authorList>
    </citation>
    <scope>NUCLEOTIDE SEQUENCE [LARGE SCALE GENOMIC DNA]</scope>
    <source>
        <strain evidence="3 4">SAG 241.80</strain>
    </source>
</reference>
<feature type="compositionally biased region" description="Low complexity" evidence="2">
    <location>
        <begin position="42"/>
        <end position="58"/>
    </location>
</feature>
<protein>
    <submittedName>
        <fullName evidence="3">Uncharacterized protein</fullName>
    </submittedName>
</protein>
<name>A0A2P6V543_9CHLO</name>
<dbReference type="STRING" id="554055.A0A2P6V543"/>
<feature type="region of interest" description="Disordered" evidence="2">
    <location>
        <begin position="747"/>
        <end position="770"/>
    </location>
</feature>
<keyword evidence="1" id="KW-0175">Coiled coil</keyword>
<dbReference type="AlphaFoldDB" id="A0A2P6V543"/>
<gene>
    <name evidence="3" type="ORF">C2E20_7270</name>
</gene>
<dbReference type="PANTHER" id="PTHR48125:SF10">
    <property type="entry name" value="OS12G0136300 PROTEIN"/>
    <property type="match status" value="1"/>
</dbReference>
<feature type="compositionally biased region" description="Basic and acidic residues" evidence="2">
    <location>
        <begin position="59"/>
        <end position="81"/>
    </location>
</feature>
<accession>A0A2P6V543</accession>
<dbReference type="PANTHER" id="PTHR48125">
    <property type="entry name" value="LP07818P1"/>
    <property type="match status" value="1"/>
</dbReference>
<organism evidence="3 4">
    <name type="scientific">Micractinium conductrix</name>
    <dbReference type="NCBI Taxonomy" id="554055"/>
    <lineage>
        <taxon>Eukaryota</taxon>
        <taxon>Viridiplantae</taxon>
        <taxon>Chlorophyta</taxon>
        <taxon>core chlorophytes</taxon>
        <taxon>Trebouxiophyceae</taxon>
        <taxon>Chlorellales</taxon>
        <taxon>Chlorellaceae</taxon>
        <taxon>Chlorella clade</taxon>
        <taxon>Micractinium</taxon>
    </lineage>
</organism>
<sequence length="780" mass="83081">MAAVQEQRGEQATGAEARAGSPSLLDRVKQAVGLGGTEEAAEPATTITERGEMVTAGARAEEAGGTRAAVAEERLVEERPAAVKGGPAGIGGNGGGAPAPPKTPSAAAGLPPAGALSPTQAPLMAPGPMAPVEAPPPRATPAVTTPSPTPARAAAAAPSPVAAPPPAVAPLPVAVPLSPVAAPLPAGVAPSAAAAARLEERGARRGRVGEGAAVVSGAAAGEAGAPTEAQLPEPSKGGCISVQRLGAAGGPARAAVPGGVATVEARPGFEVVPPSAAEVAGMKASEMGIKADERQREAEAKREELHALRHQTELLEIQSQGLLAEASQEKMRRDQTREQKQVWEQEEWHGYVHAEQAERERREVVLAARPAAAKAEDTEFEALRVRQLAADTHFHAEVLERRAASLTKESTDMARLAYERDLEAERLAAAVLVKRQEQEEWQEKVNAVSSGDLPHYIQECQAEMGRLSRRMQELREEVDWARMEIDRLRSEGRTWERVLQTKKSEAALLRLRMEQARQEAEEARERARQAAFESEEPNRLAETKYEEAVMLKQRADALEAEAQAAQARVLEVVRQAVGPEQTRQEHLRQAADAELRAKQLEAEAQLIEGKMERRLVEAETRAETATVLAQRAQVVDREGRAAEMTAQAQREMAGGMVESKERAEVEAARRTRVMGAPPVTPEVGEAVRRQRERHSGATVLPTVPVEAPAVRVDAQENPLFEEAHAVPAAPGPAVLSSTEVEAMLAEAPPAPTHPATAVQTSAQRREDAAWERQAWLEAAQ</sequence>